<comment type="pathway">
    <text evidence="2 11">Organosulfur biosynthesis; taurine biosynthesis; hypotaurine from L-cysteine: step 1/2.</text>
</comment>
<comment type="cofactor">
    <cofactor evidence="11">
        <name>Fe cation</name>
        <dbReference type="ChEBI" id="CHEBI:24875"/>
    </cofactor>
    <text evidence="11">Binds 1 Fe cation per subunit.</text>
</comment>
<evidence type="ECO:0000256" key="5">
    <source>
        <dbReference type="ARBA" id="ARBA00022784"/>
    </source>
</evidence>
<sequence length="84" mass="9678">MQGEVWKAQTLKELIEILHHLFASDKVNVAEVQTLMESYESNPEEWTKYAQFDQFRKLLGRLQADGKTGVTKKLRDLLAINTAN</sequence>
<proteinExistence type="inferred from homology"/>
<gene>
    <name evidence="12" type="ORF">L345_16706</name>
</gene>
<dbReference type="AlphaFoldDB" id="V8N6Q4"/>
<evidence type="ECO:0000313" key="12">
    <source>
        <dbReference type="EMBL" id="ETE57576.1"/>
    </source>
</evidence>
<evidence type="ECO:0000313" key="13">
    <source>
        <dbReference type="Proteomes" id="UP000018936"/>
    </source>
</evidence>
<accession>V8N6Q4</accession>
<evidence type="ECO:0000256" key="9">
    <source>
        <dbReference type="ARBA" id="ARBA00024284"/>
    </source>
</evidence>
<protein>
    <recommendedName>
        <fullName evidence="11">Cysteine dioxygenase</fullName>
        <ecNumber evidence="11">1.13.11.20</ecNumber>
    </recommendedName>
</protein>
<keyword evidence="7 11" id="KW-0560">Oxidoreductase</keyword>
<dbReference type="InterPro" id="IPR014710">
    <property type="entry name" value="RmlC-like_jellyroll"/>
</dbReference>
<dbReference type="EC" id="1.13.11.20" evidence="11"/>
<dbReference type="PANTHER" id="PTHR12918:SF1">
    <property type="entry name" value="CYSTEINE DIOXYGENASE TYPE 1"/>
    <property type="match status" value="1"/>
</dbReference>
<comment type="similarity">
    <text evidence="3 11">Belongs to the cysteine dioxygenase family.</text>
</comment>
<evidence type="ECO:0000256" key="6">
    <source>
        <dbReference type="ARBA" id="ARBA00022964"/>
    </source>
</evidence>
<dbReference type="InterPro" id="IPR011051">
    <property type="entry name" value="RmlC_Cupin_sf"/>
</dbReference>
<dbReference type="SUPFAM" id="SSF51182">
    <property type="entry name" value="RmlC-like cupins"/>
    <property type="match status" value="1"/>
</dbReference>
<reference evidence="12 13" key="1">
    <citation type="journal article" date="2013" name="Proc. Natl. Acad. Sci. U.S.A.">
        <title>The king cobra genome reveals dynamic gene evolution and adaptation in the snake venom system.</title>
        <authorList>
            <person name="Vonk F.J."/>
            <person name="Casewell N.R."/>
            <person name="Henkel C.V."/>
            <person name="Heimberg A.M."/>
            <person name="Jansen H.J."/>
            <person name="McCleary R.J."/>
            <person name="Kerkkamp H.M."/>
            <person name="Vos R.A."/>
            <person name="Guerreiro I."/>
            <person name="Calvete J.J."/>
            <person name="Wuster W."/>
            <person name="Woods A.E."/>
            <person name="Logan J.M."/>
            <person name="Harrison R.A."/>
            <person name="Castoe T.A."/>
            <person name="de Koning A.P."/>
            <person name="Pollock D.D."/>
            <person name="Yandell M."/>
            <person name="Calderon D."/>
            <person name="Renjifo C."/>
            <person name="Currier R.B."/>
            <person name="Salgado D."/>
            <person name="Pla D."/>
            <person name="Sanz L."/>
            <person name="Hyder A.S."/>
            <person name="Ribeiro J.M."/>
            <person name="Arntzen J.W."/>
            <person name="van den Thillart G.E."/>
            <person name="Boetzer M."/>
            <person name="Pirovano W."/>
            <person name="Dirks R.P."/>
            <person name="Spaink H.P."/>
            <person name="Duboule D."/>
            <person name="McGlinn E."/>
            <person name="Kini R.M."/>
            <person name="Richardson M.K."/>
        </authorList>
    </citation>
    <scope>NUCLEOTIDE SEQUENCE</scope>
    <source>
        <tissue evidence="12">Blood</tissue>
    </source>
</reference>
<dbReference type="OrthoDB" id="543511at2759"/>
<evidence type="ECO:0000256" key="7">
    <source>
        <dbReference type="ARBA" id="ARBA00023002"/>
    </source>
</evidence>
<name>V8N6Q4_OPHHA</name>
<evidence type="ECO:0000256" key="8">
    <source>
        <dbReference type="ARBA" id="ARBA00023004"/>
    </source>
</evidence>
<keyword evidence="8 11" id="KW-0408">Iron</keyword>
<dbReference type="GO" id="GO:0017172">
    <property type="term" value="F:cysteine dioxygenase activity"/>
    <property type="evidence" value="ECO:0007669"/>
    <property type="project" value="UniProtKB-UniRule"/>
</dbReference>
<comment type="catalytic activity">
    <reaction evidence="9">
        <text>L-cysteine + O2 = 3-sulfino-L-alanine + H(+)</text>
        <dbReference type="Rhea" id="RHEA:20441"/>
        <dbReference type="ChEBI" id="CHEBI:15378"/>
        <dbReference type="ChEBI" id="CHEBI:15379"/>
        <dbReference type="ChEBI" id="CHEBI:35235"/>
        <dbReference type="ChEBI" id="CHEBI:61085"/>
        <dbReference type="EC" id="1.13.11.20"/>
    </reaction>
    <physiologicalReaction direction="left-to-right" evidence="9">
        <dbReference type="Rhea" id="RHEA:20442"/>
    </physiologicalReaction>
</comment>
<dbReference type="Gene3D" id="2.60.120.10">
    <property type="entry name" value="Jelly Rolls"/>
    <property type="match status" value="1"/>
</dbReference>
<dbReference type="Pfam" id="PF05995">
    <property type="entry name" value="CDO_I"/>
    <property type="match status" value="1"/>
</dbReference>
<comment type="cofactor">
    <cofactor evidence="1">
        <name>Ni(2+)</name>
        <dbReference type="ChEBI" id="CHEBI:49786"/>
    </cofactor>
</comment>
<keyword evidence="13" id="KW-1185">Reference proteome</keyword>
<feature type="non-terminal residue" evidence="12">
    <location>
        <position position="1"/>
    </location>
</feature>
<dbReference type="UniPathway" id="UPA00012">
    <property type="reaction ID" value="UER00537"/>
</dbReference>
<evidence type="ECO:0000256" key="3">
    <source>
        <dbReference type="ARBA" id="ARBA00006622"/>
    </source>
</evidence>
<evidence type="ECO:0000256" key="1">
    <source>
        <dbReference type="ARBA" id="ARBA00001967"/>
    </source>
</evidence>
<dbReference type="GO" id="GO:0042412">
    <property type="term" value="P:taurine biosynthetic process"/>
    <property type="evidence" value="ECO:0007669"/>
    <property type="project" value="UniProtKB-UniRule"/>
</dbReference>
<comment type="caution">
    <text evidence="12">The sequence shown here is derived from an EMBL/GenBank/DDBJ whole genome shotgun (WGS) entry which is preliminary data.</text>
</comment>
<evidence type="ECO:0000256" key="4">
    <source>
        <dbReference type="ARBA" id="ARBA00022723"/>
    </source>
</evidence>
<keyword evidence="5" id="KW-0883">Thioether bond</keyword>
<keyword evidence="6 11" id="KW-0223">Dioxygenase</keyword>
<dbReference type="GO" id="GO:0008198">
    <property type="term" value="F:ferrous iron binding"/>
    <property type="evidence" value="ECO:0007669"/>
    <property type="project" value="TreeGrafter"/>
</dbReference>
<dbReference type="PANTHER" id="PTHR12918">
    <property type="entry name" value="CYSTEINE DIOXYGENASE"/>
    <property type="match status" value="1"/>
</dbReference>
<dbReference type="InterPro" id="IPR010300">
    <property type="entry name" value="CDO_1"/>
</dbReference>
<dbReference type="Proteomes" id="UP000018936">
    <property type="component" value="Unassembled WGS sequence"/>
</dbReference>
<dbReference type="EMBL" id="AZIM01008151">
    <property type="protein sequence ID" value="ETE57576.1"/>
    <property type="molecule type" value="Genomic_DNA"/>
</dbReference>
<dbReference type="GO" id="GO:0019448">
    <property type="term" value="P:L-cysteine catabolic process"/>
    <property type="evidence" value="ECO:0007669"/>
    <property type="project" value="TreeGrafter"/>
</dbReference>
<evidence type="ECO:0000256" key="2">
    <source>
        <dbReference type="ARBA" id="ARBA00004759"/>
    </source>
</evidence>
<evidence type="ECO:0000256" key="11">
    <source>
        <dbReference type="RuleBase" id="RU366010"/>
    </source>
</evidence>
<comment type="function">
    <text evidence="10">Catalyzes the oxidation of cysteine to cysteine sulfinic acid with addition of molecular dioxygen.</text>
</comment>
<organism evidence="12 13">
    <name type="scientific">Ophiophagus hannah</name>
    <name type="common">King cobra</name>
    <name type="synonym">Naja hannah</name>
    <dbReference type="NCBI Taxonomy" id="8665"/>
    <lineage>
        <taxon>Eukaryota</taxon>
        <taxon>Metazoa</taxon>
        <taxon>Chordata</taxon>
        <taxon>Craniata</taxon>
        <taxon>Vertebrata</taxon>
        <taxon>Euteleostomi</taxon>
        <taxon>Lepidosauria</taxon>
        <taxon>Squamata</taxon>
        <taxon>Bifurcata</taxon>
        <taxon>Unidentata</taxon>
        <taxon>Episquamata</taxon>
        <taxon>Toxicofera</taxon>
        <taxon>Serpentes</taxon>
        <taxon>Colubroidea</taxon>
        <taxon>Elapidae</taxon>
        <taxon>Elapinae</taxon>
        <taxon>Ophiophagus</taxon>
    </lineage>
</organism>
<keyword evidence="4 11" id="KW-0479">Metal-binding</keyword>
<evidence type="ECO:0000256" key="10">
    <source>
        <dbReference type="ARBA" id="ARBA00033725"/>
    </source>
</evidence>